<organism evidence="9">
    <name type="scientific">Thermosulfidibacter takaii</name>
    <dbReference type="NCBI Taxonomy" id="412593"/>
    <lineage>
        <taxon>Bacteria</taxon>
        <taxon>Pseudomonadati</taxon>
        <taxon>Thermosulfidibacterota</taxon>
        <taxon>Thermosulfidibacteria</taxon>
        <taxon>Thermosulfidibacterales</taxon>
        <taxon>Thermosulfidibacteraceae</taxon>
    </lineage>
</organism>
<comment type="similarity">
    <text evidence="6">Belongs to the exbB/tolQ family.</text>
</comment>
<dbReference type="InterPro" id="IPR002898">
    <property type="entry name" value="MotA_ExbB_proton_chnl"/>
</dbReference>
<dbReference type="PANTHER" id="PTHR30625:SF11">
    <property type="entry name" value="MOTA_TOLQ_EXBB PROTON CHANNEL DOMAIN-CONTAINING PROTEIN"/>
    <property type="match status" value="1"/>
</dbReference>
<dbReference type="GO" id="GO:0005886">
    <property type="term" value="C:plasma membrane"/>
    <property type="evidence" value="ECO:0007669"/>
    <property type="project" value="UniProtKB-SubCell"/>
</dbReference>
<keyword evidence="5 7" id="KW-0472">Membrane</keyword>
<sequence>MKVWMWIREGGVVMYPILLSSVVALAIFLERLYSLRRSKVIPHGFVQELEAFKERGGEREALLSLCERYDSALARVIKAGVERISYGLAEVAHAVEGMGQHEAALLSTNLRMMGVISNLAPMLGLLGTVLGMIHAFSVIARAGTGRPELIASGISEALLTTATGLIVAIPTLAGYHYLKGKIDRYVVEMEEVALSFLEGLAGADRE</sequence>
<dbReference type="InterPro" id="IPR050790">
    <property type="entry name" value="ExbB/TolQ_transport"/>
</dbReference>
<evidence type="ECO:0000259" key="8">
    <source>
        <dbReference type="Pfam" id="PF01618"/>
    </source>
</evidence>
<dbReference type="GO" id="GO:0017038">
    <property type="term" value="P:protein import"/>
    <property type="evidence" value="ECO:0007669"/>
    <property type="project" value="TreeGrafter"/>
</dbReference>
<comment type="caution">
    <text evidence="9">The sequence shown here is derived from an EMBL/GenBank/DDBJ whole genome shotgun (WGS) entry which is preliminary data.</text>
</comment>
<reference evidence="9" key="1">
    <citation type="journal article" date="2020" name="mSystems">
        <title>Genome- and Community-Level Interaction Insights into Carbon Utilization and Element Cycling Functions of Hydrothermarchaeota in Hydrothermal Sediment.</title>
        <authorList>
            <person name="Zhou Z."/>
            <person name="Liu Y."/>
            <person name="Xu W."/>
            <person name="Pan J."/>
            <person name="Luo Z.H."/>
            <person name="Li M."/>
        </authorList>
    </citation>
    <scope>NUCLEOTIDE SEQUENCE [LARGE SCALE GENOMIC DNA]</scope>
    <source>
        <strain evidence="9">HyVt-115</strain>
    </source>
</reference>
<protein>
    <submittedName>
        <fullName evidence="9">MotA/TolQ/ExbB proton channel family protein</fullName>
    </submittedName>
</protein>
<evidence type="ECO:0000313" key="9">
    <source>
        <dbReference type="EMBL" id="HDD52443.1"/>
    </source>
</evidence>
<feature type="transmembrane region" description="Helical" evidence="7">
    <location>
        <begin position="115"/>
        <end position="137"/>
    </location>
</feature>
<dbReference type="PANTHER" id="PTHR30625">
    <property type="entry name" value="PROTEIN TOLQ"/>
    <property type="match status" value="1"/>
</dbReference>
<feature type="domain" description="MotA/TolQ/ExbB proton channel" evidence="8">
    <location>
        <begin position="71"/>
        <end position="190"/>
    </location>
</feature>
<keyword evidence="6" id="KW-0653">Protein transport</keyword>
<gene>
    <name evidence="9" type="ORF">ENF32_00020</name>
</gene>
<keyword evidence="2" id="KW-1003">Cell membrane</keyword>
<keyword evidence="4 7" id="KW-1133">Transmembrane helix</keyword>
<keyword evidence="6" id="KW-0813">Transport</keyword>
<evidence type="ECO:0000256" key="1">
    <source>
        <dbReference type="ARBA" id="ARBA00004651"/>
    </source>
</evidence>
<evidence type="ECO:0000256" key="3">
    <source>
        <dbReference type="ARBA" id="ARBA00022692"/>
    </source>
</evidence>
<comment type="subcellular location">
    <subcellularLocation>
        <location evidence="1">Cell membrane</location>
        <topology evidence="1">Multi-pass membrane protein</topology>
    </subcellularLocation>
    <subcellularLocation>
        <location evidence="6">Membrane</location>
        <topology evidence="6">Multi-pass membrane protein</topology>
    </subcellularLocation>
</comment>
<evidence type="ECO:0000256" key="7">
    <source>
        <dbReference type="SAM" id="Phobius"/>
    </source>
</evidence>
<dbReference type="Proteomes" id="UP000885690">
    <property type="component" value="Unassembled WGS sequence"/>
</dbReference>
<dbReference type="EMBL" id="DQWS01000001">
    <property type="protein sequence ID" value="HDD52443.1"/>
    <property type="molecule type" value="Genomic_DNA"/>
</dbReference>
<evidence type="ECO:0000256" key="6">
    <source>
        <dbReference type="RuleBase" id="RU004057"/>
    </source>
</evidence>
<dbReference type="AlphaFoldDB" id="A0A7C0U5S4"/>
<dbReference type="Pfam" id="PF01618">
    <property type="entry name" value="MotA_ExbB"/>
    <property type="match status" value="1"/>
</dbReference>
<feature type="transmembrane region" description="Helical" evidence="7">
    <location>
        <begin position="157"/>
        <end position="178"/>
    </location>
</feature>
<evidence type="ECO:0000256" key="4">
    <source>
        <dbReference type="ARBA" id="ARBA00022989"/>
    </source>
</evidence>
<proteinExistence type="inferred from homology"/>
<accession>A0A7C0U5S4</accession>
<evidence type="ECO:0000256" key="5">
    <source>
        <dbReference type="ARBA" id="ARBA00023136"/>
    </source>
</evidence>
<evidence type="ECO:0000256" key="2">
    <source>
        <dbReference type="ARBA" id="ARBA00022475"/>
    </source>
</evidence>
<feature type="transmembrane region" description="Helical" evidence="7">
    <location>
        <begin position="12"/>
        <end position="29"/>
    </location>
</feature>
<name>A0A7C0U5S4_9BACT</name>
<keyword evidence="3 7" id="KW-0812">Transmembrane</keyword>